<dbReference type="Gene3D" id="3.40.50.1820">
    <property type="entry name" value="alpha/beta hydrolase"/>
    <property type="match status" value="1"/>
</dbReference>
<dbReference type="AlphaFoldDB" id="A0A9W9KK46"/>
<organism evidence="1 2">
    <name type="scientific">Penicillium angulare</name>
    <dbReference type="NCBI Taxonomy" id="116970"/>
    <lineage>
        <taxon>Eukaryota</taxon>
        <taxon>Fungi</taxon>
        <taxon>Dikarya</taxon>
        <taxon>Ascomycota</taxon>
        <taxon>Pezizomycotina</taxon>
        <taxon>Eurotiomycetes</taxon>
        <taxon>Eurotiomycetidae</taxon>
        <taxon>Eurotiales</taxon>
        <taxon>Aspergillaceae</taxon>
        <taxon>Penicillium</taxon>
    </lineage>
</organism>
<dbReference type="GO" id="GO:0016787">
    <property type="term" value="F:hydrolase activity"/>
    <property type="evidence" value="ECO:0007669"/>
    <property type="project" value="UniProtKB-KW"/>
</dbReference>
<protein>
    <submittedName>
        <fullName evidence="1">Epoxide hydrolase</fullName>
    </submittedName>
</protein>
<proteinExistence type="predicted"/>
<name>A0A9W9KK46_9EURO</name>
<evidence type="ECO:0000313" key="2">
    <source>
        <dbReference type="Proteomes" id="UP001149165"/>
    </source>
</evidence>
<reference evidence="1" key="1">
    <citation type="submission" date="2022-11" db="EMBL/GenBank/DDBJ databases">
        <authorList>
            <person name="Petersen C."/>
        </authorList>
    </citation>
    <scope>NUCLEOTIDE SEQUENCE</scope>
    <source>
        <strain evidence="1">IBT 30069</strain>
    </source>
</reference>
<keyword evidence="1" id="KW-0378">Hydrolase</keyword>
<keyword evidence="2" id="KW-1185">Reference proteome</keyword>
<dbReference type="EMBL" id="JAPQKH010000003">
    <property type="protein sequence ID" value="KAJ5109290.1"/>
    <property type="molecule type" value="Genomic_DNA"/>
</dbReference>
<dbReference type="GO" id="GO:0072330">
    <property type="term" value="P:monocarboxylic acid biosynthetic process"/>
    <property type="evidence" value="ECO:0007669"/>
    <property type="project" value="UniProtKB-ARBA"/>
</dbReference>
<dbReference type="InterPro" id="IPR029058">
    <property type="entry name" value="AB_hydrolase_fold"/>
</dbReference>
<dbReference type="GO" id="GO:0017000">
    <property type="term" value="P:antibiotic biosynthetic process"/>
    <property type="evidence" value="ECO:0007669"/>
    <property type="project" value="UniProtKB-ARBA"/>
</dbReference>
<dbReference type="SUPFAM" id="SSF53474">
    <property type="entry name" value="alpha/beta-Hydrolases"/>
    <property type="match status" value="1"/>
</dbReference>
<accession>A0A9W9KK46</accession>
<dbReference type="OrthoDB" id="408373at2759"/>
<evidence type="ECO:0000313" key="1">
    <source>
        <dbReference type="EMBL" id="KAJ5109290.1"/>
    </source>
</evidence>
<reference evidence="1" key="2">
    <citation type="journal article" date="2023" name="IMA Fungus">
        <title>Comparative genomic study of the Penicillium genus elucidates a diverse pangenome and 15 lateral gene transfer events.</title>
        <authorList>
            <person name="Petersen C."/>
            <person name="Sorensen T."/>
            <person name="Nielsen M.R."/>
            <person name="Sondergaard T.E."/>
            <person name="Sorensen J.L."/>
            <person name="Fitzpatrick D.A."/>
            <person name="Frisvad J.C."/>
            <person name="Nielsen K.L."/>
        </authorList>
    </citation>
    <scope>NUCLEOTIDE SEQUENCE</scope>
    <source>
        <strain evidence="1">IBT 30069</strain>
    </source>
</reference>
<sequence length="147" mass="16473">MVVANSYLIQNRETAWNVAPASSFPVKWYYYTYTEDQLHAASLAFLNADYVDIATNFYRNRLLYARGDPNYEDLANELDRQAVITVPSVTLDPDEAVVFPATDGSSTAKFFFGPRVHHIVKGCGENIPLQEPQVFAEAIFEVSQLGS</sequence>
<gene>
    <name evidence="1" type="ORF">N7456_005965</name>
</gene>
<dbReference type="Proteomes" id="UP001149165">
    <property type="component" value="Unassembled WGS sequence"/>
</dbReference>
<comment type="caution">
    <text evidence="1">The sequence shown here is derived from an EMBL/GenBank/DDBJ whole genome shotgun (WGS) entry which is preliminary data.</text>
</comment>